<feature type="domain" description="GGDEF" evidence="3">
    <location>
        <begin position="518"/>
        <end position="651"/>
    </location>
</feature>
<keyword evidence="4" id="KW-0808">Transferase</keyword>
<dbReference type="InterPro" id="IPR000160">
    <property type="entry name" value="GGDEF_dom"/>
</dbReference>
<dbReference type="Proteomes" id="UP001447008">
    <property type="component" value="Unassembled WGS sequence"/>
</dbReference>
<dbReference type="RefSeq" id="WP_342676959.1">
    <property type="nucleotide sequence ID" value="NZ_JBCGCU010000004.1"/>
</dbReference>
<dbReference type="PROSITE" id="PS50113">
    <property type="entry name" value="PAC"/>
    <property type="match status" value="1"/>
</dbReference>
<evidence type="ECO:0000259" key="1">
    <source>
        <dbReference type="PROSITE" id="PS50112"/>
    </source>
</evidence>
<dbReference type="NCBIfam" id="TIGR00254">
    <property type="entry name" value="GGDEF"/>
    <property type="match status" value="1"/>
</dbReference>
<dbReference type="InterPro" id="IPR001610">
    <property type="entry name" value="PAC"/>
</dbReference>
<dbReference type="CDD" id="cd01949">
    <property type="entry name" value="GGDEF"/>
    <property type="match status" value="1"/>
</dbReference>
<dbReference type="SMART" id="SM00091">
    <property type="entry name" value="PAS"/>
    <property type="match status" value="3"/>
</dbReference>
<dbReference type="SUPFAM" id="SSF55073">
    <property type="entry name" value="Nucleotide cyclase"/>
    <property type="match status" value="1"/>
</dbReference>
<dbReference type="InterPro" id="IPR000014">
    <property type="entry name" value="PAS"/>
</dbReference>
<dbReference type="InterPro" id="IPR029787">
    <property type="entry name" value="Nucleotide_cyclase"/>
</dbReference>
<dbReference type="Pfam" id="PF13426">
    <property type="entry name" value="PAS_9"/>
    <property type="match status" value="1"/>
</dbReference>
<evidence type="ECO:0000259" key="3">
    <source>
        <dbReference type="PROSITE" id="PS50887"/>
    </source>
</evidence>
<evidence type="ECO:0000313" key="5">
    <source>
        <dbReference type="Proteomes" id="UP001447008"/>
    </source>
</evidence>
<dbReference type="InterPro" id="IPR000700">
    <property type="entry name" value="PAS-assoc_C"/>
</dbReference>
<dbReference type="InterPro" id="IPR035965">
    <property type="entry name" value="PAS-like_dom_sf"/>
</dbReference>
<dbReference type="PROSITE" id="PS50112">
    <property type="entry name" value="PAS"/>
    <property type="match status" value="2"/>
</dbReference>
<dbReference type="SUPFAM" id="SSF55785">
    <property type="entry name" value="PYP-like sensor domain (PAS domain)"/>
    <property type="match status" value="3"/>
</dbReference>
<name>A0ABU9MU65_9GAMM</name>
<gene>
    <name evidence="4" type="ORF">WCN91_05220</name>
</gene>
<feature type="domain" description="PAS" evidence="1">
    <location>
        <begin position="98"/>
        <end position="171"/>
    </location>
</feature>
<sequence length="651" mass="74372">MGNNENNIILLFDCGGLCNAVFPRHLQRYLDLHIDEFAFRTSVGVLDFGALLLDEHYWVKTECENGEYQGDLHVCCGEQAYIMVSLQRCQSGYQQLSNAERLKTIIDSTRAGTWEWNCQTGEVILNERWAQILGYTLEELSPISIDTWLEFAHPDDIKRSNSALERHFCGDDEDYLCEVRLKHKDGHWVWVRDCGRVATRTANNRPEWITGTHIDITNRINTINELQKVRNELNSIIDSLPAAVFKSPLNRLGHFTYMSAEVERITGYKVANIQGNSHWWLAQIHPEDREALQAEYNHWLAQGARGVCKCDYRFRHSQGHYVWLCEHSQRIKAPKGYNGEPDALVGSLFDKTENMSLHTRMDALAQIIPGMIYQFVLTAGRSWNFLYASEGVKRIFEVTPEQALQNPARMLSKVVHSDRGKMLEEVVHSAAKLEDFECEFKVTLSVGYKWLFAHAIPQRQTDGGIMWTGMVIDITERKLLELRLRKESTTDPLTGLYNRRYFFEQLQLRLDQAVREEQPLALIILDLDLFKQINDNFGHHGGDQVLQSVAQLLNTAIRKYDIVARIGGEEFAIILPNTTQEQGVGVAEKIRGKIAQASICINQQMVEVTATLGVASTEYTKAQVNALFKQADLCLYQGKRLRRNCVISGQS</sequence>
<evidence type="ECO:0000259" key="2">
    <source>
        <dbReference type="PROSITE" id="PS50113"/>
    </source>
</evidence>
<dbReference type="PANTHER" id="PTHR46663:SF4">
    <property type="entry name" value="DIGUANYLATE CYCLASE DGCT-RELATED"/>
    <property type="match status" value="1"/>
</dbReference>
<dbReference type="EMBL" id="JBCGCU010000004">
    <property type="protein sequence ID" value="MEM0514829.1"/>
    <property type="molecule type" value="Genomic_DNA"/>
</dbReference>
<comment type="caution">
    <text evidence="4">The sequence shown here is derived from an EMBL/GenBank/DDBJ whole genome shotgun (WGS) entry which is preliminary data.</text>
</comment>
<evidence type="ECO:0000313" key="4">
    <source>
        <dbReference type="EMBL" id="MEM0514829.1"/>
    </source>
</evidence>
<dbReference type="InterPro" id="IPR052163">
    <property type="entry name" value="DGC-Regulatory_Protein"/>
</dbReference>
<dbReference type="PANTHER" id="PTHR46663">
    <property type="entry name" value="DIGUANYLATE CYCLASE DGCT-RELATED"/>
    <property type="match status" value="1"/>
</dbReference>
<dbReference type="CDD" id="cd00130">
    <property type="entry name" value="PAS"/>
    <property type="match status" value="3"/>
</dbReference>
<dbReference type="InterPro" id="IPR043128">
    <property type="entry name" value="Rev_trsase/Diguanyl_cyclase"/>
</dbReference>
<dbReference type="SMART" id="SM00267">
    <property type="entry name" value="GGDEF"/>
    <property type="match status" value="1"/>
</dbReference>
<accession>A0ABU9MU65</accession>
<protein>
    <submittedName>
        <fullName evidence="4">Diguanylate cyclase</fullName>
        <ecNumber evidence="4">2.7.7.65</ecNumber>
    </submittedName>
</protein>
<dbReference type="Gene3D" id="3.30.70.270">
    <property type="match status" value="1"/>
</dbReference>
<dbReference type="SMART" id="SM00086">
    <property type="entry name" value="PAC"/>
    <property type="match status" value="3"/>
</dbReference>
<dbReference type="InterPro" id="IPR013655">
    <property type="entry name" value="PAS_fold_3"/>
</dbReference>
<organism evidence="4 5">
    <name type="scientific">Pseudoalteromonas qingdaonensis</name>
    <dbReference type="NCBI Taxonomy" id="3131913"/>
    <lineage>
        <taxon>Bacteria</taxon>
        <taxon>Pseudomonadati</taxon>
        <taxon>Pseudomonadota</taxon>
        <taxon>Gammaproteobacteria</taxon>
        <taxon>Alteromonadales</taxon>
        <taxon>Pseudoalteromonadaceae</taxon>
        <taxon>Pseudoalteromonas</taxon>
    </lineage>
</organism>
<dbReference type="EC" id="2.7.7.65" evidence="4"/>
<proteinExistence type="predicted"/>
<dbReference type="Pfam" id="PF08447">
    <property type="entry name" value="PAS_3"/>
    <property type="match status" value="2"/>
</dbReference>
<dbReference type="PROSITE" id="PS50887">
    <property type="entry name" value="GGDEF"/>
    <property type="match status" value="1"/>
</dbReference>
<dbReference type="Gene3D" id="3.30.450.20">
    <property type="entry name" value="PAS domain"/>
    <property type="match status" value="3"/>
</dbReference>
<keyword evidence="5" id="KW-1185">Reference proteome</keyword>
<keyword evidence="4" id="KW-0548">Nucleotidyltransferase</keyword>
<dbReference type="NCBIfam" id="TIGR00229">
    <property type="entry name" value="sensory_box"/>
    <property type="match status" value="2"/>
</dbReference>
<dbReference type="Pfam" id="PF00990">
    <property type="entry name" value="GGDEF"/>
    <property type="match status" value="1"/>
</dbReference>
<feature type="domain" description="PAC" evidence="2">
    <location>
        <begin position="175"/>
        <end position="228"/>
    </location>
</feature>
<feature type="domain" description="PAS" evidence="1">
    <location>
        <begin position="229"/>
        <end position="303"/>
    </location>
</feature>
<reference evidence="4 5" key="1">
    <citation type="submission" date="2024-03" db="EMBL/GenBank/DDBJ databases">
        <title>Pseudoalteromonas qingdaonensis sp. nov., isolated from the intestines of marine benthic organisms.</title>
        <authorList>
            <person name="Lin X."/>
            <person name="Fang S."/>
            <person name="Hu X."/>
        </authorList>
    </citation>
    <scope>NUCLEOTIDE SEQUENCE [LARGE SCALE GENOMIC DNA]</scope>
    <source>
        <strain evidence="4 5">YIC-827</strain>
    </source>
</reference>
<dbReference type="GO" id="GO:0052621">
    <property type="term" value="F:diguanylate cyclase activity"/>
    <property type="evidence" value="ECO:0007669"/>
    <property type="project" value="UniProtKB-EC"/>
</dbReference>